<organism evidence="1 2">
    <name type="scientific">Allosphingosinicella deserti</name>
    <dbReference type="NCBI Taxonomy" id="2116704"/>
    <lineage>
        <taxon>Bacteria</taxon>
        <taxon>Pseudomonadati</taxon>
        <taxon>Pseudomonadota</taxon>
        <taxon>Alphaproteobacteria</taxon>
        <taxon>Sphingomonadales</taxon>
        <taxon>Sphingomonadaceae</taxon>
        <taxon>Allosphingosinicella</taxon>
    </lineage>
</organism>
<dbReference type="Proteomes" id="UP000241167">
    <property type="component" value="Unassembled WGS sequence"/>
</dbReference>
<comment type="caution">
    <text evidence="1">The sequence shown here is derived from an EMBL/GenBank/DDBJ whole genome shotgun (WGS) entry which is preliminary data.</text>
</comment>
<gene>
    <name evidence="1" type="ORF">C7I55_19670</name>
</gene>
<dbReference type="RefSeq" id="WP_106514744.1">
    <property type="nucleotide sequence ID" value="NZ_PXYI01000007.1"/>
</dbReference>
<dbReference type="OrthoDB" id="9933239at2"/>
<evidence type="ECO:0000313" key="1">
    <source>
        <dbReference type="EMBL" id="PSJ37930.1"/>
    </source>
</evidence>
<proteinExistence type="predicted"/>
<keyword evidence="2" id="KW-1185">Reference proteome</keyword>
<evidence type="ECO:0000313" key="2">
    <source>
        <dbReference type="Proteomes" id="UP000241167"/>
    </source>
</evidence>
<dbReference type="AlphaFoldDB" id="A0A2P7QJ19"/>
<accession>A0A2P7QJ19</accession>
<dbReference type="PROSITE" id="PS51257">
    <property type="entry name" value="PROKAR_LIPOPROTEIN"/>
    <property type="match status" value="1"/>
</dbReference>
<reference evidence="1 2" key="1">
    <citation type="submission" date="2018-03" db="EMBL/GenBank/DDBJ databases">
        <title>The draft genome of Sphingosinicella sp. GL-C-18.</title>
        <authorList>
            <person name="Liu L."/>
            <person name="Li L."/>
            <person name="Liang L."/>
            <person name="Zhang X."/>
            <person name="Wang T."/>
        </authorList>
    </citation>
    <scope>NUCLEOTIDE SEQUENCE [LARGE SCALE GENOMIC DNA]</scope>
    <source>
        <strain evidence="1 2">GL-C-18</strain>
    </source>
</reference>
<evidence type="ECO:0008006" key="3">
    <source>
        <dbReference type="Google" id="ProtNLM"/>
    </source>
</evidence>
<protein>
    <recommendedName>
        <fullName evidence="3">Lipoprotein</fullName>
    </recommendedName>
</protein>
<name>A0A2P7QJ19_9SPHN</name>
<dbReference type="EMBL" id="PXYI01000007">
    <property type="protein sequence ID" value="PSJ37930.1"/>
    <property type="molecule type" value="Genomic_DNA"/>
</dbReference>
<sequence>MASRGAGGDRGLAIASALLLCGCRDGADLQVAQDQQGATFAVQPRSEGVQNCIESVSVYPAAPDDAPPLWEISGGRSSDMCVTRLRYGELPTGFGATKAAPALQPGRSYRVLVTGAGFSAATRFERAPPRQ</sequence>